<dbReference type="EMBL" id="QDEB01075176">
    <property type="protein sequence ID" value="RZC34970.1"/>
    <property type="molecule type" value="Genomic_DNA"/>
</dbReference>
<keyword evidence="4" id="KW-0496">Mitochondrion</keyword>
<proteinExistence type="inferred from homology"/>
<dbReference type="GO" id="GO:0005840">
    <property type="term" value="C:ribosome"/>
    <property type="evidence" value="ECO:0007669"/>
    <property type="project" value="UniProtKB-KW"/>
</dbReference>
<dbReference type="STRING" id="1661398.A0A482VQL5"/>
<reference evidence="9 10" key="1">
    <citation type="submission" date="2017-03" db="EMBL/GenBank/DDBJ databases">
        <title>Genome of the blue death feigning beetle - Asbolus verrucosus.</title>
        <authorList>
            <person name="Rider S.D."/>
        </authorList>
    </citation>
    <scope>NUCLEOTIDE SEQUENCE [LARGE SCALE GENOMIC DNA]</scope>
    <source>
        <strain evidence="9">Butters</strain>
        <tissue evidence="9">Head and leg muscle</tissue>
    </source>
</reference>
<comment type="subcellular location">
    <subcellularLocation>
        <location evidence="1">Mitochondrion</location>
    </subcellularLocation>
</comment>
<protein>
    <recommendedName>
        <fullName evidence="6">Small ribosomal subunit protein mS23</fullName>
    </recommendedName>
</protein>
<sequence>MAQSRLEKIGTIYTRATGLIKSGALSWEDRPLWYDLYEAFPPKEEPRFDRPAPNLPLKKIFYEEDNIRALFHQRNKNIGATNMFDSKHKTLTQKFIDNYRKIEAQYGGEGARQQIYEEALDLLKRDREVGKEDENVSLSSTFKDAQESREKPNLKVKWRRMQSLILQQECCTTEQFTPIVLKVTRQVMEALKRQIRTICDDLQEGTAQLPDVISDRFRQSFDMRNTVSASTTSTTTTIIKKIIIHFVTLLYIHDIMLNYFRNNQNDLALDFLKQIAVSHALKGVTPMEFRIIDWFLVHYLMKNKVVSDENISTFLVYLNTLSNHIAKFYESQSVRAKMMDKLTTDKENDRENKARENYRLMKKWKSQVETLKDQYGFVEDLLTNLHDMKRTEDEESIDTLTLKQTDFIMKHFVRKRKESKSSKKSNRSAKSFN</sequence>
<dbReference type="GO" id="GO:0006412">
    <property type="term" value="P:translation"/>
    <property type="evidence" value="ECO:0007669"/>
    <property type="project" value="InterPro"/>
</dbReference>
<organism evidence="9 10">
    <name type="scientific">Asbolus verrucosus</name>
    <name type="common">Desert ironclad beetle</name>
    <dbReference type="NCBI Taxonomy" id="1661398"/>
    <lineage>
        <taxon>Eukaryota</taxon>
        <taxon>Metazoa</taxon>
        <taxon>Ecdysozoa</taxon>
        <taxon>Arthropoda</taxon>
        <taxon>Hexapoda</taxon>
        <taxon>Insecta</taxon>
        <taxon>Pterygota</taxon>
        <taxon>Neoptera</taxon>
        <taxon>Endopterygota</taxon>
        <taxon>Coleoptera</taxon>
        <taxon>Polyphaga</taxon>
        <taxon>Cucujiformia</taxon>
        <taxon>Tenebrionidae</taxon>
        <taxon>Pimeliinae</taxon>
        <taxon>Asbolus</taxon>
    </lineage>
</organism>
<comment type="similarity">
    <text evidence="2">Belongs to the mitochondrion-specific ribosomal protein mS23 family.</text>
</comment>
<dbReference type="GO" id="GO:0005739">
    <property type="term" value="C:mitochondrion"/>
    <property type="evidence" value="ECO:0007669"/>
    <property type="project" value="InterPro"/>
</dbReference>
<keyword evidence="3 9" id="KW-0689">Ribosomal protein</keyword>
<feature type="domain" description="Small ribosomal subunit protein mS23 conserved" evidence="8">
    <location>
        <begin position="2"/>
        <end position="125"/>
    </location>
</feature>
<dbReference type="PANTHER" id="PTHR15925">
    <property type="entry name" value="MITOCHONDRIAL RIBOSOMAL PROTEIN S23"/>
    <property type="match status" value="1"/>
</dbReference>
<evidence type="ECO:0000256" key="3">
    <source>
        <dbReference type="ARBA" id="ARBA00022980"/>
    </source>
</evidence>
<dbReference type="GO" id="GO:0003735">
    <property type="term" value="F:structural constituent of ribosome"/>
    <property type="evidence" value="ECO:0007669"/>
    <property type="project" value="InterPro"/>
</dbReference>
<dbReference type="PANTHER" id="PTHR15925:SF2">
    <property type="entry name" value="SMALL RIBOSOMAL SUBUNIT PROTEIN MS23"/>
    <property type="match status" value="1"/>
</dbReference>
<dbReference type="InterPro" id="IPR059242">
    <property type="entry name" value="mS23_dom"/>
</dbReference>
<evidence type="ECO:0000313" key="10">
    <source>
        <dbReference type="Proteomes" id="UP000292052"/>
    </source>
</evidence>
<evidence type="ECO:0000256" key="1">
    <source>
        <dbReference type="ARBA" id="ARBA00004173"/>
    </source>
</evidence>
<dbReference type="InterPro" id="IPR019520">
    <property type="entry name" value="Ribosomal_mS23_met"/>
</dbReference>
<evidence type="ECO:0000256" key="6">
    <source>
        <dbReference type="ARBA" id="ARBA00035137"/>
    </source>
</evidence>
<evidence type="ECO:0000256" key="4">
    <source>
        <dbReference type="ARBA" id="ARBA00023128"/>
    </source>
</evidence>
<dbReference type="AlphaFoldDB" id="A0A482VQL5"/>
<feature type="region of interest" description="Disordered" evidence="7">
    <location>
        <begin position="414"/>
        <end position="433"/>
    </location>
</feature>
<keyword evidence="10" id="KW-1185">Reference proteome</keyword>
<evidence type="ECO:0000256" key="2">
    <source>
        <dbReference type="ARBA" id="ARBA00009864"/>
    </source>
</evidence>
<feature type="compositionally biased region" description="Basic residues" evidence="7">
    <location>
        <begin position="414"/>
        <end position="427"/>
    </location>
</feature>
<accession>A0A482VQL5</accession>
<dbReference type="InterPro" id="IPR023611">
    <property type="entry name" value="mS23_dom_met"/>
</dbReference>
<dbReference type="CDD" id="cd23701">
    <property type="entry name" value="At1g26750"/>
    <property type="match status" value="1"/>
</dbReference>
<evidence type="ECO:0000256" key="7">
    <source>
        <dbReference type="SAM" id="MobiDB-lite"/>
    </source>
</evidence>
<keyword evidence="5" id="KW-0687">Ribonucleoprotein</keyword>
<comment type="caution">
    <text evidence="9">The sequence shown here is derived from an EMBL/GenBank/DDBJ whole genome shotgun (WGS) entry which is preliminary data.</text>
</comment>
<gene>
    <name evidence="9" type="ORF">BDFB_001393</name>
</gene>
<evidence type="ECO:0000256" key="5">
    <source>
        <dbReference type="ARBA" id="ARBA00023274"/>
    </source>
</evidence>
<dbReference type="Proteomes" id="UP000292052">
    <property type="component" value="Unassembled WGS sequence"/>
</dbReference>
<evidence type="ECO:0000259" key="8">
    <source>
        <dbReference type="Pfam" id="PF10484"/>
    </source>
</evidence>
<evidence type="ECO:0000313" key="9">
    <source>
        <dbReference type="EMBL" id="RZC34970.1"/>
    </source>
</evidence>
<name>A0A482VQL5_ASBVE</name>
<dbReference type="OrthoDB" id="10012356at2759"/>
<dbReference type="Pfam" id="PF10484">
    <property type="entry name" value="MRP-S23"/>
    <property type="match status" value="1"/>
</dbReference>